<reference evidence="1" key="1">
    <citation type="journal article" date="2019" name="Sci. Rep.">
        <title>Draft genome of Tanacetum cinerariifolium, the natural source of mosquito coil.</title>
        <authorList>
            <person name="Yamashiro T."/>
            <person name="Shiraishi A."/>
            <person name="Satake H."/>
            <person name="Nakayama K."/>
        </authorList>
    </citation>
    <scope>NUCLEOTIDE SEQUENCE</scope>
</reference>
<name>A0A699RFP4_TANCI</name>
<comment type="caution">
    <text evidence="1">The sequence shown here is derived from an EMBL/GenBank/DDBJ whole genome shotgun (WGS) entry which is preliminary data.</text>
</comment>
<feature type="non-terminal residue" evidence="1">
    <location>
        <position position="1"/>
    </location>
</feature>
<gene>
    <name evidence="1" type="ORF">Tci_856573</name>
</gene>
<sequence length="48" mass="5389">KFLLHRHLVEGEAHQIRATGKMTTIEDTMVMIRRHNADLSCLGKSSVG</sequence>
<accession>A0A699RFP4</accession>
<protein>
    <submittedName>
        <fullName evidence="1">Uncharacterized protein</fullName>
    </submittedName>
</protein>
<dbReference type="AlphaFoldDB" id="A0A699RFP4"/>
<evidence type="ECO:0000313" key="1">
    <source>
        <dbReference type="EMBL" id="GFC84603.1"/>
    </source>
</evidence>
<organism evidence="1">
    <name type="scientific">Tanacetum cinerariifolium</name>
    <name type="common">Dalmatian daisy</name>
    <name type="synonym">Chrysanthemum cinerariifolium</name>
    <dbReference type="NCBI Taxonomy" id="118510"/>
    <lineage>
        <taxon>Eukaryota</taxon>
        <taxon>Viridiplantae</taxon>
        <taxon>Streptophyta</taxon>
        <taxon>Embryophyta</taxon>
        <taxon>Tracheophyta</taxon>
        <taxon>Spermatophyta</taxon>
        <taxon>Magnoliopsida</taxon>
        <taxon>eudicotyledons</taxon>
        <taxon>Gunneridae</taxon>
        <taxon>Pentapetalae</taxon>
        <taxon>asterids</taxon>
        <taxon>campanulids</taxon>
        <taxon>Asterales</taxon>
        <taxon>Asteraceae</taxon>
        <taxon>Asteroideae</taxon>
        <taxon>Anthemideae</taxon>
        <taxon>Anthemidinae</taxon>
        <taxon>Tanacetum</taxon>
    </lineage>
</organism>
<dbReference type="EMBL" id="BKCJ011095456">
    <property type="protein sequence ID" value="GFC84603.1"/>
    <property type="molecule type" value="Genomic_DNA"/>
</dbReference>
<proteinExistence type="predicted"/>